<evidence type="ECO:0000313" key="3">
    <source>
        <dbReference type="Proteomes" id="UP001589700"/>
    </source>
</evidence>
<protein>
    <submittedName>
        <fullName evidence="2">Uncharacterized protein</fullName>
    </submittedName>
</protein>
<feature type="chain" id="PRO_5047498746" evidence="1">
    <location>
        <begin position="31"/>
        <end position="172"/>
    </location>
</feature>
<comment type="caution">
    <text evidence="2">The sequence shown here is derived from an EMBL/GenBank/DDBJ whole genome shotgun (WGS) entry which is preliminary data.</text>
</comment>
<dbReference type="Proteomes" id="UP001589700">
    <property type="component" value="Unassembled WGS sequence"/>
</dbReference>
<dbReference type="RefSeq" id="WP_182632448.1">
    <property type="nucleotide sequence ID" value="NZ_JAALDM010000144.1"/>
</dbReference>
<gene>
    <name evidence="2" type="ORF">ACFFVD_03790</name>
</gene>
<dbReference type="InterPro" id="IPR006311">
    <property type="entry name" value="TAT_signal"/>
</dbReference>
<dbReference type="EMBL" id="JBHMDY010000002">
    <property type="protein sequence ID" value="MFB9258913.1"/>
    <property type="molecule type" value="Genomic_DNA"/>
</dbReference>
<keyword evidence="3" id="KW-1185">Reference proteome</keyword>
<reference evidence="2 3" key="1">
    <citation type="submission" date="2024-09" db="EMBL/GenBank/DDBJ databases">
        <authorList>
            <person name="Sun Q."/>
            <person name="Mori K."/>
        </authorList>
    </citation>
    <scope>NUCLEOTIDE SEQUENCE [LARGE SCALE GENOMIC DNA]</scope>
    <source>
        <strain evidence="2 3">CCM 7659</strain>
    </source>
</reference>
<evidence type="ECO:0000256" key="1">
    <source>
        <dbReference type="SAM" id="SignalP"/>
    </source>
</evidence>
<proteinExistence type="predicted"/>
<accession>A0ABV5JMG7</accession>
<keyword evidence="1" id="KW-0732">Signal</keyword>
<feature type="signal peptide" evidence="1">
    <location>
        <begin position="1"/>
        <end position="30"/>
    </location>
</feature>
<dbReference type="PROSITE" id="PS51318">
    <property type="entry name" value="TAT"/>
    <property type="match status" value="1"/>
</dbReference>
<sequence>MPTTRTTRRKNRRPLVSVGALAAATTVALAPSIMVPGTANAVSSSDFVAAQNRLVAGTGSPTGTCFGLVSTTINPIGYPNSATVSWTFGIVGIGHCNLTVTLSWQNLNDSKKSGEEVVHIPAPLLANGVPNPINHPMQAVIDTGPGEIEYTLRTNAGGWSGPMSIQTPAYVH</sequence>
<organism evidence="2 3">
    <name type="scientific">Dietzia aerolata</name>
    <dbReference type="NCBI Taxonomy" id="595984"/>
    <lineage>
        <taxon>Bacteria</taxon>
        <taxon>Bacillati</taxon>
        <taxon>Actinomycetota</taxon>
        <taxon>Actinomycetes</taxon>
        <taxon>Mycobacteriales</taxon>
        <taxon>Dietziaceae</taxon>
        <taxon>Dietzia</taxon>
    </lineage>
</organism>
<evidence type="ECO:0000313" key="2">
    <source>
        <dbReference type="EMBL" id="MFB9258913.1"/>
    </source>
</evidence>
<name>A0ABV5JMG7_9ACTN</name>